<reference evidence="3" key="1">
    <citation type="submission" date="2021-05" db="EMBL/GenBank/DDBJ databases">
        <authorList>
            <person name="Alioto T."/>
            <person name="Alioto T."/>
            <person name="Gomez Garrido J."/>
        </authorList>
    </citation>
    <scope>NUCLEOTIDE SEQUENCE</scope>
</reference>
<feature type="chain" id="PRO_5036262156" evidence="2">
    <location>
        <begin position="22"/>
        <end position="248"/>
    </location>
</feature>
<evidence type="ECO:0000256" key="2">
    <source>
        <dbReference type="SAM" id="SignalP"/>
    </source>
</evidence>
<dbReference type="EMBL" id="HBUF01339392">
    <property type="protein sequence ID" value="CAG6700394.1"/>
    <property type="molecule type" value="Transcribed_RNA"/>
</dbReference>
<feature type="region of interest" description="Disordered" evidence="1">
    <location>
        <begin position="216"/>
        <end position="248"/>
    </location>
</feature>
<accession>A0A8D8U6F5</accession>
<protein>
    <submittedName>
        <fullName evidence="3">Uncharacterized protein</fullName>
    </submittedName>
</protein>
<feature type="signal peptide" evidence="2">
    <location>
        <begin position="1"/>
        <end position="21"/>
    </location>
</feature>
<name>A0A8D8U6F5_9HEMI</name>
<sequence length="248" mass="28041">MLFTGFFLFVMSVMTCEIVSGGPSLQKTTSSRLSKEQQMELVFNSVSENLYTVFNDHATTSFLNRTLDETLTLFKNKPLLNTINAAVRIIAEKLADKELTEHMLHGLTMVDNFFTNAEYHKLVKDSIELYYMAITDPAALEMAERVLVELQHMKGDKMKVILKDIVDHLGKEREMQRTLDGMALGVQSFSAMISNPGASQQIIKALNWVSNPETNSVNAQQTKAPPTRTISIRPRPPVRIDSRRHPIR</sequence>
<evidence type="ECO:0000256" key="1">
    <source>
        <dbReference type="SAM" id="MobiDB-lite"/>
    </source>
</evidence>
<dbReference type="AlphaFoldDB" id="A0A8D8U6F5"/>
<dbReference type="EMBL" id="HBUF01339391">
    <property type="protein sequence ID" value="CAG6700389.1"/>
    <property type="molecule type" value="Transcribed_RNA"/>
</dbReference>
<keyword evidence="2" id="KW-0732">Signal</keyword>
<organism evidence="3">
    <name type="scientific">Cacopsylla melanoneura</name>
    <dbReference type="NCBI Taxonomy" id="428564"/>
    <lineage>
        <taxon>Eukaryota</taxon>
        <taxon>Metazoa</taxon>
        <taxon>Ecdysozoa</taxon>
        <taxon>Arthropoda</taxon>
        <taxon>Hexapoda</taxon>
        <taxon>Insecta</taxon>
        <taxon>Pterygota</taxon>
        <taxon>Neoptera</taxon>
        <taxon>Paraneoptera</taxon>
        <taxon>Hemiptera</taxon>
        <taxon>Sternorrhyncha</taxon>
        <taxon>Psylloidea</taxon>
        <taxon>Psyllidae</taxon>
        <taxon>Psyllinae</taxon>
        <taxon>Cacopsylla</taxon>
    </lineage>
</organism>
<evidence type="ECO:0000313" key="3">
    <source>
        <dbReference type="EMBL" id="CAG6700389.1"/>
    </source>
</evidence>
<feature type="compositionally biased region" description="Basic and acidic residues" evidence="1">
    <location>
        <begin position="238"/>
        <end position="248"/>
    </location>
</feature>
<proteinExistence type="predicted"/>